<keyword evidence="1 6" id="KW-0597">Phosphoprotein</keyword>
<protein>
    <submittedName>
        <fullName evidence="8">Response regulator transcription factor</fullName>
    </submittedName>
</protein>
<dbReference type="InterPro" id="IPR001789">
    <property type="entry name" value="Sig_transdc_resp-reg_receiver"/>
</dbReference>
<dbReference type="SUPFAM" id="SSF52172">
    <property type="entry name" value="CheY-like"/>
    <property type="match status" value="1"/>
</dbReference>
<dbReference type="InterPro" id="IPR039420">
    <property type="entry name" value="WalR-like"/>
</dbReference>
<keyword evidence="9" id="KW-1185">Reference proteome</keyword>
<dbReference type="OrthoDB" id="9801602at2"/>
<evidence type="ECO:0000313" key="8">
    <source>
        <dbReference type="EMBL" id="TJZ85912.1"/>
    </source>
</evidence>
<dbReference type="Proteomes" id="UP000306223">
    <property type="component" value="Unassembled WGS sequence"/>
</dbReference>
<dbReference type="GO" id="GO:0000976">
    <property type="term" value="F:transcription cis-regulatory region binding"/>
    <property type="evidence" value="ECO:0007669"/>
    <property type="project" value="TreeGrafter"/>
</dbReference>
<dbReference type="Pfam" id="PF00072">
    <property type="entry name" value="Response_reg"/>
    <property type="match status" value="1"/>
</dbReference>
<dbReference type="InterPro" id="IPR011006">
    <property type="entry name" value="CheY-like_superfamily"/>
</dbReference>
<dbReference type="EMBL" id="SUNH01000007">
    <property type="protein sequence ID" value="TJZ85912.1"/>
    <property type="molecule type" value="Genomic_DNA"/>
</dbReference>
<accession>A0A4U0QWF2</accession>
<feature type="domain" description="Response regulatory" evidence="7">
    <location>
        <begin position="3"/>
        <end position="119"/>
    </location>
</feature>
<gene>
    <name evidence="8" type="ORF">FA740_05830</name>
</gene>
<keyword evidence="2" id="KW-0902">Two-component regulatory system</keyword>
<dbReference type="Gene3D" id="3.40.50.2300">
    <property type="match status" value="1"/>
</dbReference>
<dbReference type="SMART" id="SM00448">
    <property type="entry name" value="REC"/>
    <property type="match status" value="1"/>
</dbReference>
<reference evidence="8 9" key="1">
    <citation type="submission" date="2019-04" db="EMBL/GenBank/DDBJ databases">
        <authorList>
            <person name="Li J."/>
        </authorList>
    </citation>
    <scope>NUCLEOTIDE SEQUENCE [LARGE SCALE GENOMIC DNA]</scope>
    <source>
        <strain evidence="8 9">CCTCC AB2016182</strain>
    </source>
</reference>
<dbReference type="GO" id="GO:0032993">
    <property type="term" value="C:protein-DNA complex"/>
    <property type="evidence" value="ECO:0007669"/>
    <property type="project" value="TreeGrafter"/>
</dbReference>
<dbReference type="RefSeq" id="WP_136855837.1">
    <property type="nucleotide sequence ID" value="NZ_CALEYR010000116.1"/>
</dbReference>
<evidence type="ECO:0000256" key="6">
    <source>
        <dbReference type="PROSITE-ProRule" id="PRU00169"/>
    </source>
</evidence>
<evidence type="ECO:0000256" key="3">
    <source>
        <dbReference type="ARBA" id="ARBA00023015"/>
    </source>
</evidence>
<sequence>MADILVIEDEDNIATALDFLLTRDGHRHDRLATGKGAVARIRDTRPDLVLLDVMLPDVSGYQIVQDVRADPDLAGVRVLMMTARGSVVERRKGLALGADGFIAKPFELAELRAEMARLLS</sequence>
<proteinExistence type="predicted"/>
<evidence type="ECO:0000259" key="7">
    <source>
        <dbReference type="PROSITE" id="PS50110"/>
    </source>
</evidence>
<keyword evidence="4" id="KW-0238">DNA-binding</keyword>
<evidence type="ECO:0000256" key="1">
    <source>
        <dbReference type="ARBA" id="ARBA00022553"/>
    </source>
</evidence>
<dbReference type="GO" id="GO:0005829">
    <property type="term" value="C:cytosol"/>
    <property type="evidence" value="ECO:0007669"/>
    <property type="project" value="TreeGrafter"/>
</dbReference>
<evidence type="ECO:0000256" key="2">
    <source>
        <dbReference type="ARBA" id="ARBA00023012"/>
    </source>
</evidence>
<comment type="caution">
    <text evidence="8">The sequence shown here is derived from an EMBL/GenBank/DDBJ whole genome shotgun (WGS) entry which is preliminary data.</text>
</comment>
<name>A0A4U0QWF2_9RHOB</name>
<evidence type="ECO:0000256" key="4">
    <source>
        <dbReference type="ARBA" id="ARBA00023125"/>
    </source>
</evidence>
<organism evidence="8 9">
    <name type="scientific">Paracoccus hibiscisoli</name>
    <dbReference type="NCBI Taxonomy" id="2023261"/>
    <lineage>
        <taxon>Bacteria</taxon>
        <taxon>Pseudomonadati</taxon>
        <taxon>Pseudomonadota</taxon>
        <taxon>Alphaproteobacteria</taxon>
        <taxon>Rhodobacterales</taxon>
        <taxon>Paracoccaceae</taxon>
        <taxon>Paracoccus</taxon>
    </lineage>
</organism>
<keyword evidence="5" id="KW-0804">Transcription</keyword>
<evidence type="ECO:0000313" key="9">
    <source>
        <dbReference type="Proteomes" id="UP000306223"/>
    </source>
</evidence>
<dbReference type="CDD" id="cd17574">
    <property type="entry name" value="REC_OmpR"/>
    <property type="match status" value="1"/>
</dbReference>
<dbReference type="GO" id="GO:0006355">
    <property type="term" value="P:regulation of DNA-templated transcription"/>
    <property type="evidence" value="ECO:0007669"/>
    <property type="project" value="TreeGrafter"/>
</dbReference>
<dbReference type="PANTHER" id="PTHR48111:SF1">
    <property type="entry name" value="TWO-COMPONENT RESPONSE REGULATOR ORR33"/>
    <property type="match status" value="1"/>
</dbReference>
<dbReference type="AlphaFoldDB" id="A0A4U0QWF2"/>
<feature type="modified residue" description="4-aspartylphosphate" evidence="6">
    <location>
        <position position="52"/>
    </location>
</feature>
<keyword evidence="3" id="KW-0805">Transcription regulation</keyword>
<dbReference type="PANTHER" id="PTHR48111">
    <property type="entry name" value="REGULATOR OF RPOS"/>
    <property type="match status" value="1"/>
</dbReference>
<dbReference type="GO" id="GO:0000156">
    <property type="term" value="F:phosphorelay response regulator activity"/>
    <property type="evidence" value="ECO:0007669"/>
    <property type="project" value="TreeGrafter"/>
</dbReference>
<dbReference type="PROSITE" id="PS50110">
    <property type="entry name" value="RESPONSE_REGULATORY"/>
    <property type="match status" value="1"/>
</dbReference>
<evidence type="ECO:0000256" key="5">
    <source>
        <dbReference type="ARBA" id="ARBA00023163"/>
    </source>
</evidence>